<gene>
    <name evidence="2" type="ORF">GQ55_2G272800</name>
</gene>
<reference evidence="2 3" key="1">
    <citation type="submission" date="2018-04" db="EMBL/GenBank/DDBJ databases">
        <title>WGS assembly of Panicum hallii var. hallii HAL2.</title>
        <authorList>
            <person name="Lovell J."/>
            <person name="Jenkins J."/>
            <person name="Lowry D."/>
            <person name="Mamidi S."/>
            <person name="Sreedasyam A."/>
            <person name="Weng X."/>
            <person name="Barry K."/>
            <person name="Bonette J."/>
            <person name="Campitelli B."/>
            <person name="Daum C."/>
            <person name="Gordon S."/>
            <person name="Gould B."/>
            <person name="Lipzen A."/>
            <person name="MacQueen A."/>
            <person name="Palacio-Mejia J."/>
            <person name="Plott C."/>
            <person name="Shakirov E."/>
            <person name="Shu S."/>
            <person name="Yoshinaga Y."/>
            <person name="Zane M."/>
            <person name="Rokhsar D."/>
            <person name="Grimwood J."/>
            <person name="Schmutz J."/>
            <person name="Juenger T."/>
        </authorList>
    </citation>
    <scope>NUCLEOTIDE SEQUENCE [LARGE SCALE GENOMIC DNA]</scope>
    <source>
        <strain evidence="3">cv. HAL2</strain>
    </source>
</reference>
<protein>
    <submittedName>
        <fullName evidence="2">Uncharacterized protein</fullName>
    </submittedName>
</protein>
<accession>A0A2T7ESU8</accession>
<dbReference type="AlphaFoldDB" id="A0A2T7ESU8"/>
<evidence type="ECO:0000313" key="3">
    <source>
        <dbReference type="Proteomes" id="UP000244336"/>
    </source>
</evidence>
<keyword evidence="3" id="KW-1185">Reference proteome</keyword>
<sequence length="232" mass="24322">MQRAGRCAAAARGFRGYEREEANAEAARARAGHVPPQSSLSRRATAIRKHVRVKAARDPTGAAPTPQCPSVPRTARRRARAHSSGCRRAPPPSTCSNSARPTSAVRSPGAGAVRPPTATERTDGSVAPRPPRRKARTALCSLLADWLCLAATSASVSPPTGPSATTVSRQVARLPLGTSRFLPFAGRARTGRPASAHGPRRNNVPAAYLPAGPRLARRGLLAQFIADTATLN</sequence>
<name>A0A2T7ESU8_9POAL</name>
<dbReference type="Gramene" id="PUZ70900">
    <property type="protein sequence ID" value="PUZ70900"/>
    <property type="gene ID" value="GQ55_2G272800"/>
</dbReference>
<feature type="compositionally biased region" description="Polar residues" evidence="1">
    <location>
        <begin position="94"/>
        <end position="105"/>
    </location>
</feature>
<dbReference type="EMBL" id="CM009750">
    <property type="protein sequence ID" value="PUZ70900.1"/>
    <property type="molecule type" value="Genomic_DNA"/>
</dbReference>
<dbReference type="Proteomes" id="UP000244336">
    <property type="component" value="Chromosome 2"/>
</dbReference>
<organism evidence="2 3">
    <name type="scientific">Panicum hallii var. hallii</name>
    <dbReference type="NCBI Taxonomy" id="1504633"/>
    <lineage>
        <taxon>Eukaryota</taxon>
        <taxon>Viridiplantae</taxon>
        <taxon>Streptophyta</taxon>
        <taxon>Embryophyta</taxon>
        <taxon>Tracheophyta</taxon>
        <taxon>Spermatophyta</taxon>
        <taxon>Magnoliopsida</taxon>
        <taxon>Liliopsida</taxon>
        <taxon>Poales</taxon>
        <taxon>Poaceae</taxon>
        <taxon>PACMAD clade</taxon>
        <taxon>Panicoideae</taxon>
        <taxon>Panicodae</taxon>
        <taxon>Paniceae</taxon>
        <taxon>Panicinae</taxon>
        <taxon>Panicum</taxon>
        <taxon>Panicum sect. Panicum</taxon>
    </lineage>
</organism>
<feature type="region of interest" description="Disordered" evidence="1">
    <location>
        <begin position="52"/>
        <end position="132"/>
    </location>
</feature>
<evidence type="ECO:0000313" key="2">
    <source>
        <dbReference type="EMBL" id="PUZ70900.1"/>
    </source>
</evidence>
<evidence type="ECO:0000256" key="1">
    <source>
        <dbReference type="SAM" id="MobiDB-lite"/>
    </source>
</evidence>
<proteinExistence type="predicted"/>